<dbReference type="EMBL" id="LMWS01000019">
    <property type="protein sequence ID" value="KUN37505.1"/>
    <property type="molecule type" value="Genomic_DNA"/>
</dbReference>
<dbReference type="InterPro" id="IPR018114">
    <property type="entry name" value="TRYPSIN_HIS"/>
</dbReference>
<protein>
    <recommendedName>
        <fullName evidence="5">Serine protease</fullName>
    </recommendedName>
</protein>
<dbReference type="PROSITE" id="PS00134">
    <property type="entry name" value="TRYPSIN_HIS"/>
    <property type="match status" value="1"/>
</dbReference>
<keyword evidence="4" id="KW-1185">Reference proteome</keyword>
<evidence type="ECO:0000313" key="4">
    <source>
        <dbReference type="Proteomes" id="UP000053271"/>
    </source>
</evidence>
<proteinExistence type="predicted"/>
<dbReference type="STRING" id="68231.AQJ30_17810"/>
<dbReference type="InterPro" id="IPR050966">
    <property type="entry name" value="Glutamyl_endopeptidase"/>
</dbReference>
<dbReference type="InterPro" id="IPR043504">
    <property type="entry name" value="Peptidase_S1_PA_chymotrypsin"/>
</dbReference>
<dbReference type="InterPro" id="IPR009003">
    <property type="entry name" value="Peptidase_S1_PA"/>
</dbReference>
<evidence type="ECO:0000256" key="1">
    <source>
        <dbReference type="ARBA" id="ARBA00022729"/>
    </source>
</evidence>
<organism evidence="3 4">
    <name type="scientific">Streptomyces longwoodensis</name>
    <dbReference type="NCBI Taxonomy" id="68231"/>
    <lineage>
        <taxon>Bacteria</taxon>
        <taxon>Bacillati</taxon>
        <taxon>Actinomycetota</taxon>
        <taxon>Actinomycetes</taxon>
        <taxon>Kitasatosporales</taxon>
        <taxon>Streptomycetaceae</taxon>
        <taxon>Streptomyces</taxon>
    </lineage>
</organism>
<dbReference type="PANTHER" id="PTHR15462">
    <property type="entry name" value="SERINE PROTEASE"/>
    <property type="match status" value="1"/>
</dbReference>
<feature type="signal peptide" evidence="2">
    <location>
        <begin position="1"/>
        <end position="20"/>
    </location>
</feature>
<dbReference type="RefSeq" id="WP_067234670.1">
    <property type="nucleotide sequence ID" value="NZ_KQ948553.1"/>
</dbReference>
<dbReference type="GeneID" id="91426459"/>
<reference evidence="3 4" key="1">
    <citation type="submission" date="2015-10" db="EMBL/GenBank/DDBJ databases">
        <title>Draft genome sequence of Streptomyces longwoodensis DSM 41677, type strain for the species Streptomyces longwoodensis.</title>
        <authorList>
            <person name="Ruckert C."/>
            <person name="Winkler A."/>
            <person name="Kalinowski J."/>
            <person name="Kampfer P."/>
            <person name="Glaeser S."/>
        </authorList>
    </citation>
    <scope>NUCLEOTIDE SEQUENCE [LARGE SCALE GENOMIC DNA]</scope>
    <source>
        <strain evidence="3 4">DSM 41677</strain>
    </source>
</reference>
<gene>
    <name evidence="3" type="ORF">AQJ30_17810</name>
</gene>
<comment type="caution">
    <text evidence="3">The sequence shown here is derived from an EMBL/GenBank/DDBJ whole genome shotgun (WGS) entry which is preliminary data.</text>
</comment>
<evidence type="ECO:0000256" key="2">
    <source>
        <dbReference type="SAM" id="SignalP"/>
    </source>
</evidence>
<dbReference type="GO" id="GO:0006508">
    <property type="term" value="P:proteolysis"/>
    <property type="evidence" value="ECO:0007669"/>
    <property type="project" value="InterPro"/>
</dbReference>
<dbReference type="Proteomes" id="UP000053271">
    <property type="component" value="Unassembled WGS sequence"/>
</dbReference>
<dbReference type="Gene3D" id="2.40.10.10">
    <property type="entry name" value="Trypsin-like serine proteases"/>
    <property type="match status" value="2"/>
</dbReference>
<evidence type="ECO:0000313" key="3">
    <source>
        <dbReference type="EMBL" id="KUN37505.1"/>
    </source>
</evidence>
<dbReference type="PANTHER" id="PTHR15462:SF8">
    <property type="entry name" value="SERINE PROTEASE"/>
    <property type="match status" value="1"/>
</dbReference>
<keyword evidence="1 2" id="KW-0732">Signal</keyword>
<sequence length="248" mass="25265">MKRTAWVVAAVLLAAPSASAAAADDGPGPLGTTVVASGGRPFARIGALFGADRAGRLAGGHFCTASVVHSPHHDLVVTAAHCLEGADGTDLVFVPGYRDGKAPHGVWHVRRQFLPDGWAAGQDEDSDVAFAVLDPRGGREVEDVVGAYRFVAGTAVGATAVTLTGYPNAREAPVTCSNRPRAHSATQQRLTCPGFTGGTSGSPWVNGDGEVVGVLGGHEQGGTTADVSYSVVLGREAAALYREASADP</sequence>
<accession>A0A101QWV1</accession>
<dbReference type="AlphaFoldDB" id="A0A101QWV1"/>
<evidence type="ECO:0008006" key="5">
    <source>
        <dbReference type="Google" id="ProtNLM"/>
    </source>
</evidence>
<name>A0A101QWV1_9ACTN</name>
<feature type="chain" id="PRO_5038369417" description="Serine protease" evidence="2">
    <location>
        <begin position="21"/>
        <end position="248"/>
    </location>
</feature>
<dbReference type="Pfam" id="PF13365">
    <property type="entry name" value="Trypsin_2"/>
    <property type="match status" value="1"/>
</dbReference>
<dbReference type="SUPFAM" id="SSF50494">
    <property type="entry name" value="Trypsin-like serine proteases"/>
    <property type="match status" value="1"/>
</dbReference>
<dbReference type="GO" id="GO:0004252">
    <property type="term" value="F:serine-type endopeptidase activity"/>
    <property type="evidence" value="ECO:0007669"/>
    <property type="project" value="InterPro"/>
</dbReference>